<dbReference type="Pfam" id="PF01151">
    <property type="entry name" value="ELO"/>
    <property type="match status" value="1"/>
</dbReference>
<dbReference type="InterPro" id="IPR030457">
    <property type="entry name" value="ELO_CS"/>
</dbReference>
<evidence type="ECO:0000256" key="4">
    <source>
        <dbReference type="ARBA" id="ARBA00022692"/>
    </source>
</evidence>
<keyword evidence="5 10" id="KW-0276">Fatty acid metabolism</keyword>
<evidence type="ECO:0000256" key="1">
    <source>
        <dbReference type="ARBA" id="ARBA00004141"/>
    </source>
</evidence>
<dbReference type="PROSITE" id="PS01188">
    <property type="entry name" value="ELO"/>
    <property type="match status" value="1"/>
</dbReference>
<feature type="transmembrane region" description="Helical" evidence="10">
    <location>
        <begin position="116"/>
        <end position="135"/>
    </location>
</feature>
<keyword evidence="3 10" id="KW-0808">Transferase</keyword>
<evidence type="ECO:0000256" key="3">
    <source>
        <dbReference type="ARBA" id="ARBA00022679"/>
    </source>
</evidence>
<dbReference type="AlphaFoldDB" id="A0AAV2NPF6"/>
<keyword evidence="6 10" id="KW-1133">Transmembrane helix</keyword>
<evidence type="ECO:0000313" key="11">
    <source>
        <dbReference type="EMBL" id="CAL1682356.1"/>
    </source>
</evidence>
<feature type="transmembrane region" description="Helical" evidence="10">
    <location>
        <begin position="27"/>
        <end position="48"/>
    </location>
</feature>
<reference evidence="11" key="1">
    <citation type="submission" date="2024-04" db="EMBL/GenBank/DDBJ databases">
        <authorList>
            <consortium name="Molecular Ecology Group"/>
        </authorList>
    </citation>
    <scope>NUCLEOTIDE SEQUENCE</scope>
</reference>
<feature type="transmembrane region" description="Helical" evidence="10">
    <location>
        <begin position="69"/>
        <end position="86"/>
    </location>
</feature>
<dbReference type="GO" id="GO:0034625">
    <property type="term" value="P:fatty acid elongation, monounsaturated fatty acid"/>
    <property type="evidence" value="ECO:0007669"/>
    <property type="project" value="TreeGrafter"/>
</dbReference>
<name>A0AAV2NPF6_9HYME</name>
<protein>
    <recommendedName>
        <fullName evidence="10">Elongation of very long chain fatty acids protein</fullName>
        <ecNumber evidence="10">2.3.1.199</ecNumber>
    </recommendedName>
    <alternativeName>
        <fullName evidence="10">Very-long-chain 3-oxoacyl-CoA synthase</fullName>
    </alternativeName>
</protein>
<evidence type="ECO:0000256" key="5">
    <source>
        <dbReference type="ARBA" id="ARBA00022832"/>
    </source>
</evidence>
<dbReference type="GO" id="GO:0005789">
    <property type="term" value="C:endoplasmic reticulum membrane"/>
    <property type="evidence" value="ECO:0007669"/>
    <property type="project" value="TreeGrafter"/>
</dbReference>
<comment type="catalytic activity">
    <reaction evidence="10">
        <text>a very-long-chain acyl-CoA + malonyl-CoA + H(+) = a very-long-chain 3-oxoacyl-CoA + CO2 + CoA</text>
        <dbReference type="Rhea" id="RHEA:32727"/>
        <dbReference type="ChEBI" id="CHEBI:15378"/>
        <dbReference type="ChEBI" id="CHEBI:16526"/>
        <dbReference type="ChEBI" id="CHEBI:57287"/>
        <dbReference type="ChEBI" id="CHEBI:57384"/>
        <dbReference type="ChEBI" id="CHEBI:90725"/>
        <dbReference type="ChEBI" id="CHEBI:90736"/>
        <dbReference type="EC" id="2.3.1.199"/>
    </reaction>
</comment>
<accession>A0AAV2NPF6</accession>
<proteinExistence type="inferred from homology"/>
<dbReference type="InterPro" id="IPR002076">
    <property type="entry name" value="ELO_fam"/>
</dbReference>
<comment type="subcellular location">
    <subcellularLocation>
        <location evidence="1">Membrane</location>
        <topology evidence="1">Multi-pass membrane protein</topology>
    </subcellularLocation>
</comment>
<gene>
    <name evidence="11" type="ORF">LPLAT_LOCUS8188</name>
</gene>
<dbReference type="GO" id="GO:0042761">
    <property type="term" value="P:very long-chain fatty acid biosynthetic process"/>
    <property type="evidence" value="ECO:0007669"/>
    <property type="project" value="TreeGrafter"/>
</dbReference>
<dbReference type="GO" id="GO:0030148">
    <property type="term" value="P:sphingolipid biosynthetic process"/>
    <property type="evidence" value="ECO:0007669"/>
    <property type="project" value="TreeGrafter"/>
</dbReference>
<dbReference type="GO" id="GO:0019367">
    <property type="term" value="P:fatty acid elongation, saturated fatty acid"/>
    <property type="evidence" value="ECO:0007669"/>
    <property type="project" value="TreeGrafter"/>
</dbReference>
<sequence>MAAIIRQLIEGYNYINENLADPRTKDYLMIGTPWPCIALLGFYIYFIYNFGPRLMERRQPFKLDRILQIYNLSQILINATIFYKALELAWLRDYSYFCEPVDYSYTPKAIEITRTMWLYFLLKILDLLETIFFVLRKKQNQVTFLHVYHHVGMVMGTWGATKYLPGGHVTFLGLLNTFVHTIMYTHYLLSSMKMDTSRFKKYITQLQLVQFFLIILHYAQLAWVEDCGFPFWPAYIMIPQNFFMIILFGDFYYKTYIKKQPVVRMISKKTETNGISAEVSKEKSKDQ</sequence>
<organism evidence="11 12">
    <name type="scientific">Lasius platythorax</name>
    <dbReference type="NCBI Taxonomy" id="488582"/>
    <lineage>
        <taxon>Eukaryota</taxon>
        <taxon>Metazoa</taxon>
        <taxon>Ecdysozoa</taxon>
        <taxon>Arthropoda</taxon>
        <taxon>Hexapoda</taxon>
        <taxon>Insecta</taxon>
        <taxon>Pterygota</taxon>
        <taxon>Neoptera</taxon>
        <taxon>Endopterygota</taxon>
        <taxon>Hymenoptera</taxon>
        <taxon>Apocrita</taxon>
        <taxon>Aculeata</taxon>
        <taxon>Formicoidea</taxon>
        <taxon>Formicidae</taxon>
        <taxon>Formicinae</taxon>
        <taxon>Lasius</taxon>
        <taxon>Lasius</taxon>
    </lineage>
</organism>
<dbReference type="PANTHER" id="PTHR11157">
    <property type="entry name" value="FATTY ACID ACYL TRANSFERASE-RELATED"/>
    <property type="match status" value="1"/>
</dbReference>
<evidence type="ECO:0000256" key="10">
    <source>
        <dbReference type="RuleBase" id="RU361115"/>
    </source>
</evidence>
<keyword evidence="9 10" id="KW-0275">Fatty acid biosynthesis</keyword>
<evidence type="ECO:0000256" key="6">
    <source>
        <dbReference type="ARBA" id="ARBA00022989"/>
    </source>
</evidence>
<dbReference type="GO" id="GO:0009922">
    <property type="term" value="F:fatty acid elongase activity"/>
    <property type="evidence" value="ECO:0007669"/>
    <property type="project" value="UniProtKB-EC"/>
</dbReference>
<evidence type="ECO:0000256" key="9">
    <source>
        <dbReference type="ARBA" id="ARBA00023160"/>
    </source>
</evidence>
<dbReference type="Proteomes" id="UP001497644">
    <property type="component" value="Chromosome 3"/>
</dbReference>
<keyword evidence="12" id="KW-1185">Reference proteome</keyword>
<dbReference type="PANTHER" id="PTHR11157:SF21">
    <property type="entry name" value="ELONGATION OF VERY LONG CHAIN FATTY ACIDS PROTEIN"/>
    <property type="match status" value="1"/>
</dbReference>
<evidence type="ECO:0000256" key="2">
    <source>
        <dbReference type="ARBA" id="ARBA00022516"/>
    </source>
</evidence>
<keyword evidence="2 10" id="KW-0444">Lipid biosynthesis</keyword>
<keyword evidence="8 10" id="KW-0472">Membrane</keyword>
<keyword evidence="4 10" id="KW-0812">Transmembrane</keyword>
<evidence type="ECO:0000313" key="12">
    <source>
        <dbReference type="Proteomes" id="UP001497644"/>
    </source>
</evidence>
<keyword evidence="7 10" id="KW-0443">Lipid metabolism</keyword>
<feature type="transmembrane region" description="Helical" evidence="10">
    <location>
        <begin position="171"/>
        <end position="190"/>
    </location>
</feature>
<feature type="transmembrane region" description="Helical" evidence="10">
    <location>
        <begin position="232"/>
        <end position="253"/>
    </location>
</feature>
<comment type="similarity">
    <text evidence="10">Belongs to the ELO family.</text>
</comment>
<feature type="transmembrane region" description="Helical" evidence="10">
    <location>
        <begin position="202"/>
        <end position="220"/>
    </location>
</feature>
<feature type="transmembrane region" description="Helical" evidence="10">
    <location>
        <begin position="147"/>
        <end position="165"/>
    </location>
</feature>
<evidence type="ECO:0000256" key="7">
    <source>
        <dbReference type="ARBA" id="ARBA00023098"/>
    </source>
</evidence>
<dbReference type="EMBL" id="OZ034826">
    <property type="protein sequence ID" value="CAL1682356.1"/>
    <property type="molecule type" value="Genomic_DNA"/>
</dbReference>
<dbReference type="EC" id="2.3.1.199" evidence="10"/>
<evidence type="ECO:0000256" key="8">
    <source>
        <dbReference type="ARBA" id="ARBA00023136"/>
    </source>
</evidence>
<dbReference type="GO" id="GO:0034626">
    <property type="term" value="P:fatty acid elongation, polyunsaturated fatty acid"/>
    <property type="evidence" value="ECO:0007669"/>
    <property type="project" value="TreeGrafter"/>
</dbReference>